<dbReference type="AlphaFoldDB" id="A0A1A8WL01"/>
<name>A0A1A8WL01_PLAOA</name>
<reference evidence="2" key="1">
    <citation type="submission" date="2016-05" db="EMBL/GenBank/DDBJ databases">
        <authorList>
            <person name="Naeem Raeece"/>
        </authorList>
    </citation>
    <scope>NUCLEOTIDE SEQUENCE [LARGE SCALE GENOMIC DNA]</scope>
</reference>
<evidence type="ECO:0000313" key="1">
    <source>
        <dbReference type="EMBL" id="SBS92551.1"/>
    </source>
</evidence>
<dbReference type="InterPro" id="IPR008780">
    <property type="entry name" value="Plasmodium_Vir"/>
</dbReference>
<organism evidence="1 2">
    <name type="scientific">Plasmodium ovale curtisi</name>
    <dbReference type="NCBI Taxonomy" id="864141"/>
    <lineage>
        <taxon>Eukaryota</taxon>
        <taxon>Sar</taxon>
        <taxon>Alveolata</taxon>
        <taxon>Apicomplexa</taxon>
        <taxon>Aconoidasida</taxon>
        <taxon>Haemosporida</taxon>
        <taxon>Plasmodiidae</taxon>
        <taxon>Plasmodium</taxon>
        <taxon>Plasmodium (Plasmodium)</taxon>
    </lineage>
</organism>
<sequence length="344" mass="40371">MITTCNEKNELPSCKIYEILSKGNNYSGKFDHECERLEDRLGHNGILDLCKKLADNLLNFCSNDEKKNPLNGNCEFLHYWLFYEIINNINLTDNGMLVGVMSQFYYTWKNIMEKSLFRKKYEPNRILFNKISPHDLMFRKDMYDYIYNYDDFDKITFDSTQTDSKYCRYLPSMLAKYEQFKDSCPQRSDKCFHDAKSFEEYNPDKLCKKFQCKDEPLCSKYIEETPEPSDTGRSGLHEVGKEVKPGDIASVSSADESETSTILTTVGPSFLGIFITSFLLYKLTPIRSWLNNRILQRKNIEEYMDEEANSEMVDNYFLHENRETEKIGYGIAYHSVENIGDYNM</sequence>
<dbReference type="EMBL" id="FLQU01001314">
    <property type="protein sequence ID" value="SBS92551.1"/>
    <property type="molecule type" value="Genomic_DNA"/>
</dbReference>
<dbReference type="Pfam" id="PF05795">
    <property type="entry name" value="Plasmodium_Vir"/>
    <property type="match status" value="2"/>
</dbReference>
<proteinExistence type="predicted"/>
<protein>
    <submittedName>
        <fullName evidence="1">PIR Superfamily Protein</fullName>
    </submittedName>
</protein>
<accession>A0A1A8WL01</accession>
<evidence type="ECO:0000313" key="2">
    <source>
        <dbReference type="Proteomes" id="UP000078560"/>
    </source>
</evidence>
<gene>
    <name evidence="1" type="ORF">POVCU2_0074740</name>
</gene>
<dbReference type="Proteomes" id="UP000078560">
    <property type="component" value="Unassembled WGS sequence"/>
</dbReference>